<evidence type="ECO:0000259" key="2">
    <source>
        <dbReference type="PROSITE" id="PS50158"/>
    </source>
</evidence>
<evidence type="ECO:0000256" key="1">
    <source>
        <dbReference type="ARBA" id="ARBA00022801"/>
    </source>
</evidence>
<dbReference type="GO" id="GO:0006754">
    <property type="term" value="P:ATP biosynthetic process"/>
    <property type="evidence" value="ECO:0007669"/>
    <property type="project" value="TreeGrafter"/>
</dbReference>
<dbReference type="GO" id="GO:0008270">
    <property type="term" value="F:zinc ion binding"/>
    <property type="evidence" value="ECO:0007669"/>
    <property type="project" value="InterPro"/>
</dbReference>
<name>A0A6C0EG42_9ZZZZ</name>
<evidence type="ECO:0000259" key="3">
    <source>
        <dbReference type="PROSITE" id="PS51462"/>
    </source>
</evidence>
<dbReference type="InterPro" id="IPR001878">
    <property type="entry name" value="Znf_CCHC"/>
</dbReference>
<dbReference type="GO" id="GO:0006167">
    <property type="term" value="P:AMP biosynthetic process"/>
    <property type="evidence" value="ECO:0007669"/>
    <property type="project" value="TreeGrafter"/>
</dbReference>
<keyword evidence="1" id="KW-0378">Hydrolase</keyword>
<organism evidence="4">
    <name type="scientific">viral metagenome</name>
    <dbReference type="NCBI Taxonomy" id="1070528"/>
    <lineage>
        <taxon>unclassified sequences</taxon>
        <taxon>metagenomes</taxon>
        <taxon>organismal metagenomes</taxon>
    </lineage>
</organism>
<feature type="domain" description="Nudix hydrolase" evidence="3">
    <location>
        <begin position="22"/>
        <end position="250"/>
    </location>
</feature>
<dbReference type="PROSITE" id="PS50158">
    <property type="entry name" value="ZF_CCHC"/>
    <property type="match status" value="1"/>
</dbReference>
<accession>A0A6C0EG42</accession>
<evidence type="ECO:0008006" key="5">
    <source>
        <dbReference type="Google" id="ProtNLM"/>
    </source>
</evidence>
<dbReference type="InterPro" id="IPR000086">
    <property type="entry name" value="NUDIX_hydrolase_dom"/>
</dbReference>
<dbReference type="InterPro" id="IPR051325">
    <property type="entry name" value="Nudix_hydrolase_domain"/>
</dbReference>
<dbReference type="EMBL" id="MN738852">
    <property type="protein sequence ID" value="QHT28146.1"/>
    <property type="molecule type" value="Genomic_DNA"/>
</dbReference>
<dbReference type="PANTHER" id="PTHR21340:SF0">
    <property type="entry name" value="BIS(5'-NUCLEOSYL)-TETRAPHOSPHATASE [ASYMMETRICAL]"/>
    <property type="match status" value="1"/>
</dbReference>
<dbReference type="AlphaFoldDB" id="A0A6C0EG42"/>
<reference evidence="4" key="1">
    <citation type="journal article" date="2020" name="Nature">
        <title>Giant virus diversity and host interactions through global metagenomics.</title>
        <authorList>
            <person name="Schulz F."/>
            <person name="Roux S."/>
            <person name="Paez-Espino D."/>
            <person name="Jungbluth S."/>
            <person name="Walsh D.A."/>
            <person name="Denef V.J."/>
            <person name="McMahon K.D."/>
            <person name="Konstantinidis K.T."/>
            <person name="Eloe-Fadrosh E.A."/>
            <person name="Kyrpides N.C."/>
            <person name="Woyke T."/>
        </authorList>
    </citation>
    <scope>NUCLEOTIDE SEQUENCE</scope>
    <source>
        <strain evidence="4">GVMAG-M-3300001348-25</strain>
    </source>
</reference>
<protein>
    <recommendedName>
        <fullName evidence="5">Nudix hydrolase domain-containing protein</fullName>
    </recommendedName>
</protein>
<dbReference type="InterPro" id="IPR015797">
    <property type="entry name" value="NUDIX_hydrolase-like_dom_sf"/>
</dbReference>
<evidence type="ECO:0000313" key="4">
    <source>
        <dbReference type="EMBL" id="QHT28146.1"/>
    </source>
</evidence>
<dbReference type="Gene3D" id="3.90.79.10">
    <property type="entry name" value="Nucleoside Triphosphate Pyrophosphohydrolase"/>
    <property type="match status" value="1"/>
</dbReference>
<dbReference type="Pfam" id="PF00293">
    <property type="entry name" value="NUDIX"/>
    <property type="match status" value="1"/>
</dbReference>
<proteinExistence type="predicted"/>
<dbReference type="GO" id="GO:0003676">
    <property type="term" value="F:nucleic acid binding"/>
    <property type="evidence" value="ECO:0007669"/>
    <property type="project" value="InterPro"/>
</dbReference>
<sequence length="259" mass="30817">MRINNICNNCGNHGHMFQDCQLPITSIGIVLIRFNKNNELEYLMIRRKDSFGYVDFVRGKFYTSCLFSLQTIVDELTLNEKGRIMQDKFSEEISHVAKNKKIEESVISKWEALRSGIEVEKKQVTIQYLVENSTTKWQESEWGFPKGRRNFMEKDMDCGLREFEEETGISRNKIHLFDNILPYEEVFTGSNLKSYKHKYYLAIVDNEHMSMDNFQKSEVSKMEWKTYDQCIKVIRPYNLEKKHVLEKIHKSLQDYNIIY</sequence>
<dbReference type="GO" id="GO:0004081">
    <property type="term" value="F:bis(5'-nucleosyl)-tetraphosphatase (asymmetrical) activity"/>
    <property type="evidence" value="ECO:0007669"/>
    <property type="project" value="TreeGrafter"/>
</dbReference>
<dbReference type="PANTHER" id="PTHR21340">
    <property type="entry name" value="DIADENOSINE 5,5-P1,P4-TETRAPHOSPHATE PYROPHOSPHOHYDROLASE MUTT"/>
    <property type="match status" value="1"/>
</dbReference>
<dbReference type="PROSITE" id="PS51462">
    <property type="entry name" value="NUDIX"/>
    <property type="match status" value="1"/>
</dbReference>
<feature type="domain" description="CCHC-type" evidence="2">
    <location>
        <begin position="7"/>
        <end position="20"/>
    </location>
</feature>
<dbReference type="SUPFAM" id="SSF55811">
    <property type="entry name" value="Nudix"/>
    <property type="match status" value="1"/>
</dbReference>